<name>A0AAE3Y1B6_VARPD</name>
<dbReference type="GO" id="GO:0003677">
    <property type="term" value="F:DNA binding"/>
    <property type="evidence" value="ECO:0007669"/>
    <property type="project" value="UniProtKB-KW"/>
</dbReference>
<dbReference type="SUPFAM" id="SSF46785">
    <property type="entry name" value="Winged helix' DNA-binding domain"/>
    <property type="match status" value="1"/>
</dbReference>
<protein>
    <submittedName>
        <fullName evidence="2">DNA-binding MarR family transcriptional regulator</fullName>
    </submittedName>
</protein>
<dbReference type="PANTHER" id="PTHR33164:SF43">
    <property type="entry name" value="HTH-TYPE TRANSCRIPTIONAL REPRESSOR YETL"/>
    <property type="match status" value="1"/>
</dbReference>
<dbReference type="InterPro" id="IPR000835">
    <property type="entry name" value="HTH_MarR-typ"/>
</dbReference>
<gene>
    <name evidence="2" type="ORF">J2738_003812</name>
</gene>
<feature type="domain" description="HTH marR-type" evidence="1">
    <location>
        <begin position="14"/>
        <end position="146"/>
    </location>
</feature>
<dbReference type="EMBL" id="JAVDQZ010000005">
    <property type="protein sequence ID" value="MDR6427657.1"/>
    <property type="molecule type" value="Genomic_DNA"/>
</dbReference>
<dbReference type="GO" id="GO:0006950">
    <property type="term" value="P:response to stress"/>
    <property type="evidence" value="ECO:0007669"/>
    <property type="project" value="TreeGrafter"/>
</dbReference>
<dbReference type="PANTHER" id="PTHR33164">
    <property type="entry name" value="TRANSCRIPTIONAL REGULATOR, MARR FAMILY"/>
    <property type="match status" value="1"/>
</dbReference>
<dbReference type="GO" id="GO:0003700">
    <property type="term" value="F:DNA-binding transcription factor activity"/>
    <property type="evidence" value="ECO:0007669"/>
    <property type="project" value="InterPro"/>
</dbReference>
<evidence type="ECO:0000313" key="3">
    <source>
        <dbReference type="Proteomes" id="UP001184828"/>
    </source>
</evidence>
<dbReference type="Proteomes" id="UP001184828">
    <property type="component" value="Unassembled WGS sequence"/>
</dbReference>
<dbReference type="SMART" id="SM00347">
    <property type="entry name" value="HTH_MARR"/>
    <property type="match status" value="1"/>
</dbReference>
<accession>A0AAE3Y1B6</accession>
<dbReference type="InterPro" id="IPR036388">
    <property type="entry name" value="WH-like_DNA-bd_sf"/>
</dbReference>
<reference evidence="2" key="1">
    <citation type="submission" date="2023-07" db="EMBL/GenBank/DDBJ databases">
        <title>Sorghum-associated microbial communities from plants grown in Nebraska, USA.</title>
        <authorList>
            <person name="Schachtman D."/>
        </authorList>
    </citation>
    <scope>NUCLEOTIDE SEQUENCE</scope>
    <source>
        <strain evidence="2">DS2114</strain>
    </source>
</reference>
<dbReference type="InterPro" id="IPR039422">
    <property type="entry name" value="MarR/SlyA-like"/>
</dbReference>
<dbReference type="Gene3D" id="1.10.10.10">
    <property type="entry name" value="Winged helix-like DNA-binding domain superfamily/Winged helix DNA-binding domain"/>
    <property type="match status" value="1"/>
</dbReference>
<sequence>MNATADKSTDHDLERAIPYLLARAGMRMGQSFSKELKQFKLSLTEWRVCVALHHKAHQRLSDLALHTSTDASTLSRVVDGLLQRGVLVRDRSDEDARALALSLTEAGRDLTLRIIPLAQVYERVSLSGLTAAQAESLRDMLRMVYDNLAVLDNE</sequence>
<dbReference type="InterPro" id="IPR036390">
    <property type="entry name" value="WH_DNA-bd_sf"/>
</dbReference>
<proteinExistence type="predicted"/>
<dbReference type="PROSITE" id="PS50995">
    <property type="entry name" value="HTH_MARR_2"/>
    <property type="match status" value="1"/>
</dbReference>
<dbReference type="PRINTS" id="PR00598">
    <property type="entry name" value="HTHMARR"/>
</dbReference>
<dbReference type="Pfam" id="PF01047">
    <property type="entry name" value="MarR"/>
    <property type="match status" value="1"/>
</dbReference>
<organism evidence="2 3">
    <name type="scientific">Variovorax paradoxus</name>
    <dbReference type="NCBI Taxonomy" id="34073"/>
    <lineage>
        <taxon>Bacteria</taxon>
        <taxon>Pseudomonadati</taxon>
        <taxon>Pseudomonadota</taxon>
        <taxon>Betaproteobacteria</taxon>
        <taxon>Burkholderiales</taxon>
        <taxon>Comamonadaceae</taxon>
        <taxon>Variovorax</taxon>
    </lineage>
</organism>
<keyword evidence="2" id="KW-0238">DNA-binding</keyword>
<evidence type="ECO:0000259" key="1">
    <source>
        <dbReference type="PROSITE" id="PS50995"/>
    </source>
</evidence>
<evidence type="ECO:0000313" key="2">
    <source>
        <dbReference type="EMBL" id="MDR6427657.1"/>
    </source>
</evidence>
<comment type="caution">
    <text evidence="2">The sequence shown here is derived from an EMBL/GenBank/DDBJ whole genome shotgun (WGS) entry which is preliminary data.</text>
</comment>
<dbReference type="AlphaFoldDB" id="A0AAE3Y1B6"/>